<dbReference type="Proteomes" id="UP001165366">
    <property type="component" value="Unassembled WGS sequence"/>
</dbReference>
<keyword evidence="1" id="KW-1133">Transmembrane helix</keyword>
<feature type="transmembrane region" description="Helical" evidence="1">
    <location>
        <begin position="12"/>
        <end position="29"/>
    </location>
</feature>
<dbReference type="PANTHER" id="PTHR34315">
    <property type="match status" value="1"/>
</dbReference>
<dbReference type="Gene3D" id="2.60.130.10">
    <property type="entry name" value="Aromatic compound dioxygenase"/>
    <property type="match status" value="1"/>
</dbReference>
<dbReference type="SUPFAM" id="SSF49482">
    <property type="entry name" value="Aromatic compound dioxygenase"/>
    <property type="match status" value="1"/>
</dbReference>
<comment type="caution">
    <text evidence="3">The sequence shown here is derived from an EMBL/GenBank/DDBJ whole genome shotgun (WGS) entry which is preliminary data.</text>
</comment>
<dbReference type="PANTHER" id="PTHR34315:SF1">
    <property type="entry name" value="INTRADIOL RING-CLEAVAGE DIOXYGENASES DOMAIN-CONTAINING PROTEIN-RELATED"/>
    <property type="match status" value="1"/>
</dbReference>
<accession>A0ABS9KJC1</accession>
<keyword evidence="1" id="KW-0472">Membrane</keyword>
<name>A0ABS9KJC1_9BACT</name>
<sequence>MGQQKSSGRRKFIIGLGAMGIGGLGAWFMRRPLVNRFLFTGEFDPELLTSSPTIDDDICVMTSSQQEGPFYYPSPERANVTEDREGQPLKLRLQVMRYPNCTPVENALVDIWHCDAEGVYSGYPEEVSRDVWETFVLVATKGTFVDGQPHVEPVNDSRFLRGMQRTDSDGWVTFNTIVPGWYSGRVPHIHARIVVSPQEQLTTQFYFREEVLNEIYTTLPPYKSHGVSPMSFDTDIVLSQGDANGLLLEIDTESSGNGMFTSVGRIGIEQSA</sequence>
<organism evidence="3 4">
    <name type="scientific">Rhodohalobacter sulfatireducens</name>
    <dbReference type="NCBI Taxonomy" id="2911366"/>
    <lineage>
        <taxon>Bacteria</taxon>
        <taxon>Pseudomonadati</taxon>
        <taxon>Balneolota</taxon>
        <taxon>Balneolia</taxon>
        <taxon>Balneolales</taxon>
        <taxon>Balneolaceae</taxon>
        <taxon>Rhodohalobacter</taxon>
    </lineage>
</organism>
<feature type="domain" description="Intradiol ring-cleavage dioxygenases" evidence="2">
    <location>
        <begin position="82"/>
        <end position="210"/>
    </location>
</feature>
<protein>
    <recommendedName>
        <fullName evidence="2">Intradiol ring-cleavage dioxygenases domain-containing protein</fullName>
    </recommendedName>
</protein>
<dbReference type="RefSeq" id="WP_237856475.1">
    <property type="nucleotide sequence ID" value="NZ_JAKLWS010000051.1"/>
</dbReference>
<dbReference type="InterPro" id="IPR015889">
    <property type="entry name" value="Intradiol_dOase_core"/>
</dbReference>
<evidence type="ECO:0000313" key="3">
    <source>
        <dbReference type="EMBL" id="MCG2590951.1"/>
    </source>
</evidence>
<keyword evidence="4" id="KW-1185">Reference proteome</keyword>
<evidence type="ECO:0000313" key="4">
    <source>
        <dbReference type="Proteomes" id="UP001165366"/>
    </source>
</evidence>
<dbReference type="Pfam" id="PF00775">
    <property type="entry name" value="Dioxygenase_C"/>
    <property type="match status" value="1"/>
</dbReference>
<dbReference type="InterPro" id="IPR000627">
    <property type="entry name" value="Intradiol_dOase_C"/>
</dbReference>
<evidence type="ECO:0000259" key="2">
    <source>
        <dbReference type="Pfam" id="PF00775"/>
    </source>
</evidence>
<gene>
    <name evidence="3" type="ORF">L6773_20440</name>
</gene>
<reference evidence="3" key="1">
    <citation type="submission" date="2022-01" db="EMBL/GenBank/DDBJ databases">
        <authorList>
            <person name="Wang Y."/>
        </authorList>
    </citation>
    <scope>NUCLEOTIDE SEQUENCE</scope>
    <source>
        <strain evidence="3">WB101</strain>
    </source>
</reference>
<reference evidence="3" key="2">
    <citation type="submission" date="2024-05" db="EMBL/GenBank/DDBJ databases">
        <title>Rhodohalobacter halophilus gen. nov., sp. nov., a moderately halophilic member of the family Balneolaceae.</title>
        <authorList>
            <person name="Xia J."/>
        </authorList>
    </citation>
    <scope>NUCLEOTIDE SEQUENCE</scope>
    <source>
        <strain evidence="3">WB101</strain>
    </source>
</reference>
<keyword evidence="1" id="KW-0812">Transmembrane</keyword>
<dbReference type="EMBL" id="JAKLWS010000051">
    <property type="protein sequence ID" value="MCG2590951.1"/>
    <property type="molecule type" value="Genomic_DNA"/>
</dbReference>
<proteinExistence type="predicted"/>
<evidence type="ECO:0000256" key="1">
    <source>
        <dbReference type="SAM" id="Phobius"/>
    </source>
</evidence>